<accession>A0A8H5ZNC6</accession>
<gene>
    <name evidence="2" type="ORF">GGP41_001030</name>
</gene>
<feature type="compositionally biased region" description="Acidic residues" evidence="1">
    <location>
        <begin position="79"/>
        <end position="89"/>
    </location>
</feature>
<organism evidence="2 3">
    <name type="scientific">Cochliobolus sativus</name>
    <name type="common">Common root rot and spot blotch fungus</name>
    <name type="synonym">Bipolaris sorokiniana</name>
    <dbReference type="NCBI Taxonomy" id="45130"/>
    <lineage>
        <taxon>Eukaryota</taxon>
        <taxon>Fungi</taxon>
        <taxon>Dikarya</taxon>
        <taxon>Ascomycota</taxon>
        <taxon>Pezizomycotina</taxon>
        <taxon>Dothideomycetes</taxon>
        <taxon>Pleosporomycetidae</taxon>
        <taxon>Pleosporales</taxon>
        <taxon>Pleosporineae</taxon>
        <taxon>Pleosporaceae</taxon>
        <taxon>Bipolaris</taxon>
    </lineage>
</organism>
<protein>
    <submittedName>
        <fullName evidence="2">Uncharacterized protein</fullName>
    </submittedName>
</protein>
<sequence length="335" mass="38487">MPLSDTTADTDPKCATVETRRLPITYQPQRQSLIVNPPKPGSSKEPPRKSGQLQDQTVSEKKAGKLPTQESPETSSPREEEEDEDEEDSVPVLTIRDLHRQMASLLRSNVVLTTESPPISAELPSRQSLRYTSATPEPPRVKLSRLISSSISQLSDGKDPTFPQWQAEVEDRLDLNSDHFSTERHRMAMVYSHTSGNTKGYLEPKYLLKTEGYRFKNAEKIIELLRLYFAESRAAFHNLLMKDREPFSEFKARFISLAIKGHVSEPEWPFYLWQKISPALRVPNIAVKRFFNSFFDKIYKHLTTFELERRLAPIVAQLERRTTYTSTTKPKLATY</sequence>
<dbReference type="EMBL" id="WNKQ01000004">
    <property type="protein sequence ID" value="KAF5852276.1"/>
    <property type="molecule type" value="Genomic_DNA"/>
</dbReference>
<dbReference type="Proteomes" id="UP000624244">
    <property type="component" value="Unassembled WGS sequence"/>
</dbReference>
<comment type="caution">
    <text evidence="2">The sequence shown here is derived from an EMBL/GenBank/DDBJ whole genome shotgun (WGS) entry which is preliminary data.</text>
</comment>
<feature type="region of interest" description="Disordered" evidence="1">
    <location>
        <begin position="1"/>
        <end position="90"/>
    </location>
</feature>
<reference evidence="2" key="1">
    <citation type="submission" date="2019-11" db="EMBL/GenBank/DDBJ databases">
        <title>Bipolaris sorokiniana Genome sequencing.</title>
        <authorList>
            <person name="Wang H."/>
        </authorList>
    </citation>
    <scope>NUCLEOTIDE SEQUENCE</scope>
</reference>
<name>A0A8H5ZNC6_COCSA</name>
<evidence type="ECO:0000313" key="2">
    <source>
        <dbReference type="EMBL" id="KAF5852276.1"/>
    </source>
</evidence>
<proteinExistence type="predicted"/>
<dbReference type="AlphaFoldDB" id="A0A8H5ZNC6"/>
<evidence type="ECO:0000256" key="1">
    <source>
        <dbReference type="SAM" id="MobiDB-lite"/>
    </source>
</evidence>
<evidence type="ECO:0000313" key="3">
    <source>
        <dbReference type="Proteomes" id="UP000624244"/>
    </source>
</evidence>